<name>A0A444ZDH0_ARAHY</name>
<dbReference type="GO" id="GO:0008270">
    <property type="term" value="F:zinc ion binding"/>
    <property type="evidence" value="ECO:0007669"/>
    <property type="project" value="UniProtKB-KW"/>
</dbReference>
<dbReference type="Proteomes" id="UP000289738">
    <property type="component" value="Chromosome B04"/>
</dbReference>
<dbReference type="PANTHER" id="PTHR23180:SF244">
    <property type="entry name" value="ADP-RIBOSYLATION FACTOR GTPASE-ACTIVATING PROTEIN AGD2"/>
    <property type="match status" value="1"/>
</dbReference>
<protein>
    <recommendedName>
        <fullName evidence="6">Arf-GAP domain-containing protein</fullName>
    </recommendedName>
</protein>
<keyword evidence="1" id="KW-0479">Metal-binding</keyword>
<dbReference type="InterPro" id="IPR038508">
    <property type="entry name" value="ArfGAP_dom_sf"/>
</dbReference>
<keyword evidence="2 4" id="KW-0863">Zinc-finger</keyword>
<evidence type="ECO:0000313" key="7">
    <source>
        <dbReference type="EMBL" id="RYR12230.1"/>
    </source>
</evidence>
<dbReference type="OrthoDB" id="10266696at2759"/>
<evidence type="ECO:0000256" key="5">
    <source>
        <dbReference type="SAM" id="MobiDB-lite"/>
    </source>
</evidence>
<keyword evidence="3" id="KW-0862">Zinc</keyword>
<dbReference type="PRINTS" id="PR00405">
    <property type="entry name" value="REVINTRACTNG"/>
</dbReference>
<evidence type="ECO:0000256" key="2">
    <source>
        <dbReference type="ARBA" id="ARBA00022771"/>
    </source>
</evidence>
<dbReference type="InterPro" id="IPR037278">
    <property type="entry name" value="ARFGAP/RecO"/>
</dbReference>
<accession>A0A444ZDH0</accession>
<dbReference type="SMART" id="SM00105">
    <property type="entry name" value="ArfGap"/>
    <property type="match status" value="1"/>
</dbReference>
<dbReference type="EMBL" id="SDMP01000014">
    <property type="protein sequence ID" value="RYR12230.1"/>
    <property type="molecule type" value="Genomic_DNA"/>
</dbReference>
<dbReference type="Gene3D" id="1.10.220.150">
    <property type="entry name" value="Arf GTPase activating protein"/>
    <property type="match status" value="1"/>
</dbReference>
<feature type="domain" description="Arf-GAP" evidence="6">
    <location>
        <begin position="167"/>
        <end position="254"/>
    </location>
</feature>
<feature type="compositionally biased region" description="Polar residues" evidence="5">
    <location>
        <begin position="139"/>
        <end position="150"/>
    </location>
</feature>
<comment type="caution">
    <text evidence="7">The sequence shown here is derived from an EMBL/GenBank/DDBJ whole genome shotgun (WGS) entry which is preliminary data.</text>
</comment>
<dbReference type="InterPro" id="IPR001164">
    <property type="entry name" value="ArfGAP_dom"/>
</dbReference>
<dbReference type="SUPFAM" id="SSF57863">
    <property type="entry name" value="ArfGap/RecO-like zinc finger"/>
    <property type="match status" value="1"/>
</dbReference>
<dbReference type="STRING" id="3818.A0A444ZDH0"/>
<evidence type="ECO:0000313" key="8">
    <source>
        <dbReference type="Proteomes" id="UP000289738"/>
    </source>
</evidence>
<reference evidence="7 8" key="1">
    <citation type="submission" date="2019-01" db="EMBL/GenBank/DDBJ databases">
        <title>Sequencing of cultivated peanut Arachis hypogaea provides insights into genome evolution and oil improvement.</title>
        <authorList>
            <person name="Chen X."/>
        </authorList>
    </citation>
    <scope>NUCLEOTIDE SEQUENCE [LARGE SCALE GENOMIC DNA]</scope>
    <source>
        <strain evidence="8">cv. Fuhuasheng</strain>
        <tissue evidence="7">Leaves</tissue>
    </source>
</reference>
<evidence type="ECO:0000259" key="6">
    <source>
        <dbReference type="PROSITE" id="PS50115"/>
    </source>
</evidence>
<dbReference type="Pfam" id="PF01412">
    <property type="entry name" value="ArfGap"/>
    <property type="match status" value="1"/>
</dbReference>
<feature type="region of interest" description="Disordered" evidence="5">
    <location>
        <begin position="132"/>
        <end position="155"/>
    </location>
</feature>
<dbReference type="PANTHER" id="PTHR23180">
    <property type="entry name" value="CENTAURIN/ARF"/>
    <property type="match status" value="1"/>
</dbReference>
<proteinExistence type="predicted"/>
<evidence type="ECO:0000256" key="4">
    <source>
        <dbReference type="PROSITE-ProRule" id="PRU00288"/>
    </source>
</evidence>
<dbReference type="PROSITE" id="PS50115">
    <property type="entry name" value="ARFGAP"/>
    <property type="match status" value="1"/>
</dbReference>
<evidence type="ECO:0000256" key="3">
    <source>
        <dbReference type="ARBA" id="ARBA00022833"/>
    </source>
</evidence>
<dbReference type="InterPro" id="IPR045258">
    <property type="entry name" value="ACAP1/2/3-like"/>
</dbReference>
<dbReference type="GO" id="GO:0005096">
    <property type="term" value="F:GTPase activator activity"/>
    <property type="evidence" value="ECO:0007669"/>
    <property type="project" value="InterPro"/>
</dbReference>
<evidence type="ECO:0000256" key="1">
    <source>
        <dbReference type="ARBA" id="ARBA00022723"/>
    </source>
</evidence>
<gene>
    <name evidence="7" type="ORF">Ahy_B04g069758</name>
</gene>
<keyword evidence="8" id="KW-1185">Reference proteome</keyword>
<organism evidence="7 8">
    <name type="scientific">Arachis hypogaea</name>
    <name type="common">Peanut</name>
    <dbReference type="NCBI Taxonomy" id="3818"/>
    <lineage>
        <taxon>Eukaryota</taxon>
        <taxon>Viridiplantae</taxon>
        <taxon>Streptophyta</taxon>
        <taxon>Embryophyta</taxon>
        <taxon>Tracheophyta</taxon>
        <taxon>Spermatophyta</taxon>
        <taxon>Magnoliopsida</taxon>
        <taxon>eudicotyledons</taxon>
        <taxon>Gunneridae</taxon>
        <taxon>Pentapetalae</taxon>
        <taxon>rosids</taxon>
        <taxon>fabids</taxon>
        <taxon>Fabales</taxon>
        <taxon>Fabaceae</taxon>
        <taxon>Papilionoideae</taxon>
        <taxon>50 kb inversion clade</taxon>
        <taxon>dalbergioids sensu lato</taxon>
        <taxon>Dalbergieae</taxon>
        <taxon>Pterocarpus clade</taxon>
        <taxon>Arachis</taxon>
    </lineage>
</organism>
<sequence length="254" mass="28905">MHLFPYYYTFFKLNILQLDAYLDCCLMLAVLDMEIERSGENKILRLRFTSSHKRSKRVLSHIIIVVLLNKIMACLVDFDQGTTGHHHKNEDALGCCSIDLCTSSIKMDAEDTDLRLCFRIISSSKTYTLQPRYDRENRNSATGASSTSQSEDGDKYLMDDIYPKEVHSVSKILRGIPGNDKCAECSGADPDWASLNLGILLCIECSEVHRNLGVHISKVHALIYKGKPLILLLLGNEKNFINWVKFVLKFTFKF</sequence>
<dbReference type="AlphaFoldDB" id="A0A444ZDH0"/>